<accession>A0A974BGD5</accession>
<evidence type="ECO:0000256" key="4">
    <source>
        <dbReference type="ARBA" id="ARBA00022475"/>
    </source>
</evidence>
<dbReference type="InterPro" id="IPR002898">
    <property type="entry name" value="MotA_ExbB_proton_chnl"/>
</dbReference>
<keyword evidence="12" id="KW-1185">Reference proteome</keyword>
<dbReference type="GO" id="GO:0006935">
    <property type="term" value="P:chemotaxis"/>
    <property type="evidence" value="ECO:0007669"/>
    <property type="project" value="InterPro"/>
</dbReference>
<feature type="transmembrane region" description="Helical" evidence="9">
    <location>
        <begin position="41"/>
        <end position="60"/>
    </location>
</feature>
<keyword evidence="4" id="KW-1003">Cell membrane</keyword>
<dbReference type="PROSITE" id="PS01307">
    <property type="entry name" value="MOTA"/>
    <property type="match status" value="1"/>
</dbReference>
<dbReference type="Proteomes" id="UP000611629">
    <property type="component" value="Unassembled WGS sequence"/>
</dbReference>
<feature type="region of interest" description="Disordered" evidence="8">
    <location>
        <begin position="260"/>
        <end position="286"/>
    </location>
</feature>
<feature type="transmembrane region" description="Helical" evidence="9">
    <location>
        <begin position="154"/>
        <end position="175"/>
    </location>
</feature>
<evidence type="ECO:0000256" key="8">
    <source>
        <dbReference type="SAM" id="MobiDB-lite"/>
    </source>
</evidence>
<keyword evidence="6 9" id="KW-1133">Transmembrane helix</keyword>
<dbReference type="InterPro" id="IPR000540">
    <property type="entry name" value="Flag_MotA_CS"/>
</dbReference>
<evidence type="ECO:0000256" key="3">
    <source>
        <dbReference type="ARBA" id="ARBA00022448"/>
    </source>
</evidence>
<feature type="compositionally biased region" description="Basic residues" evidence="8">
    <location>
        <begin position="274"/>
        <end position="286"/>
    </location>
</feature>
<dbReference type="AlphaFoldDB" id="A0A974BGD5"/>
<evidence type="ECO:0000256" key="6">
    <source>
        <dbReference type="ARBA" id="ARBA00022989"/>
    </source>
</evidence>
<dbReference type="EMBL" id="JACBNQ010000001">
    <property type="protein sequence ID" value="NYB72600.1"/>
    <property type="molecule type" value="Genomic_DNA"/>
</dbReference>
<gene>
    <name evidence="11" type="ORF">HZF24_00435</name>
</gene>
<protein>
    <submittedName>
        <fullName evidence="11">MotA/TolQ/ExbB proton channel family protein</fullName>
    </submittedName>
</protein>
<evidence type="ECO:0000256" key="2">
    <source>
        <dbReference type="ARBA" id="ARBA00008038"/>
    </source>
</evidence>
<feature type="transmembrane region" description="Helical" evidence="9">
    <location>
        <begin position="5"/>
        <end position="21"/>
    </location>
</feature>
<keyword evidence="7 9" id="KW-0472">Membrane</keyword>
<keyword evidence="5 9" id="KW-0812">Transmembrane</keyword>
<evidence type="ECO:0000256" key="9">
    <source>
        <dbReference type="SAM" id="Phobius"/>
    </source>
</evidence>
<evidence type="ECO:0000313" key="11">
    <source>
        <dbReference type="EMBL" id="NYB72600.1"/>
    </source>
</evidence>
<dbReference type="RefSeq" id="WP_179236289.1">
    <property type="nucleotide sequence ID" value="NZ_JACBNQ010000001.1"/>
</dbReference>
<name>A0A974BGD5_SEDHY</name>
<evidence type="ECO:0000256" key="1">
    <source>
        <dbReference type="ARBA" id="ARBA00004651"/>
    </source>
</evidence>
<feature type="transmembrane region" description="Helical" evidence="9">
    <location>
        <begin position="187"/>
        <end position="209"/>
    </location>
</feature>
<evidence type="ECO:0000313" key="12">
    <source>
        <dbReference type="Proteomes" id="UP000611629"/>
    </source>
</evidence>
<dbReference type="PANTHER" id="PTHR30433:SF2">
    <property type="entry name" value="MOTILITY PROTEIN A"/>
    <property type="match status" value="1"/>
</dbReference>
<dbReference type="InterPro" id="IPR047055">
    <property type="entry name" value="MotA-like"/>
</dbReference>
<dbReference type="Pfam" id="PF01618">
    <property type="entry name" value="MotA_ExbB"/>
    <property type="match status" value="1"/>
</dbReference>
<proteinExistence type="inferred from homology"/>
<dbReference type="GO" id="GO:0071978">
    <property type="term" value="P:bacterial-type flagellum-dependent swarming motility"/>
    <property type="evidence" value="ECO:0007669"/>
    <property type="project" value="InterPro"/>
</dbReference>
<evidence type="ECO:0000256" key="5">
    <source>
        <dbReference type="ARBA" id="ARBA00022692"/>
    </source>
</evidence>
<reference evidence="11" key="1">
    <citation type="submission" date="2020-07" db="EMBL/GenBank/DDBJ databases">
        <title>Genomic analysis of a strain of Sedimentibacter Hydroxybenzoicus DSM7310.</title>
        <authorList>
            <person name="Ma S."/>
        </authorList>
    </citation>
    <scope>NUCLEOTIDE SEQUENCE</scope>
    <source>
        <strain evidence="11">DSM 7310</strain>
    </source>
</reference>
<sequence length="286" mass="31605">MNLSFIIGILAGFGLVIYGIFESGDGPSQVVNSFINIPSMYITFGGAISATIMSVPVKYLKDIPQNMKVLMKKEKINLNLYIDAIEELAKEARLKGLLILEEKVNNIDLQDEFLKYCVMLIVDAIEPTKVRAQIENEIDCIEARHASAWKVFDTLGSFGPAFGMLGTLVGLINMLANMNPAEGADALGRGMSVALVTTFYGSFLANMICAPISNRLKAKHDEEMVAKELIMEGVLSIQSGENPKYIREKLNSYITYKDRGLTPTEGYEESTDKKSKRGLRKKKSKA</sequence>
<comment type="caution">
    <text evidence="11">The sequence shown here is derived from an EMBL/GenBank/DDBJ whole genome shotgun (WGS) entry which is preliminary data.</text>
</comment>
<keyword evidence="3" id="KW-0813">Transport</keyword>
<dbReference type="PANTHER" id="PTHR30433">
    <property type="entry name" value="CHEMOTAXIS PROTEIN MOTA"/>
    <property type="match status" value="1"/>
</dbReference>
<feature type="domain" description="MotA/TolQ/ExbB proton channel" evidence="10">
    <location>
        <begin position="109"/>
        <end position="226"/>
    </location>
</feature>
<evidence type="ECO:0000256" key="7">
    <source>
        <dbReference type="ARBA" id="ARBA00023136"/>
    </source>
</evidence>
<comment type="similarity">
    <text evidence="2">Belongs to the MotA family.</text>
</comment>
<comment type="subcellular location">
    <subcellularLocation>
        <location evidence="1">Cell membrane</location>
        <topology evidence="1">Multi-pass membrane protein</topology>
    </subcellularLocation>
</comment>
<evidence type="ECO:0000259" key="10">
    <source>
        <dbReference type="Pfam" id="PF01618"/>
    </source>
</evidence>
<dbReference type="GO" id="GO:0005886">
    <property type="term" value="C:plasma membrane"/>
    <property type="evidence" value="ECO:0007669"/>
    <property type="project" value="UniProtKB-SubCell"/>
</dbReference>
<organism evidence="11 12">
    <name type="scientific">Sedimentibacter hydroxybenzoicus DSM 7310</name>
    <dbReference type="NCBI Taxonomy" id="1123245"/>
    <lineage>
        <taxon>Bacteria</taxon>
        <taxon>Bacillati</taxon>
        <taxon>Bacillota</taxon>
        <taxon>Tissierellia</taxon>
        <taxon>Sedimentibacter</taxon>
    </lineage>
</organism>